<dbReference type="InterPro" id="IPR002347">
    <property type="entry name" value="SDR_fam"/>
</dbReference>
<dbReference type="PANTHER" id="PTHR42879">
    <property type="entry name" value="3-OXOACYL-(ACYL-CARRIER-PROTEIN) REDUCTASE"/>
    <property type="match status" value="1"/>
</dbReference>
<dbReference type="Gene3D" id="3.40.50.720">
    <property type="entry name" value="NAD(P)-binding Rossmann-like Domain"/>
    <property type="match status" value="1"/>
</dbReference>
<organism evidence="2 3">
    <name type="scientific">Brevibacterium daeguense</name>
    <dbReference type="NCBI Taxonomy" id="909936"/>
    <lineage>
        <taxon>Bacteria</taxon>
        <taxon>Bacillati</taxon>
        <taxon>Actinomycetota</taxon>
        <taxon>Actinomycetes</taxon>
        <taxon>Micrococcales</taxon>
        <taxon>Brevibacteriaceae</taxon>
        <taxon>Brevibacterium</taxon>
    </lineage>
</organism>
<evidence type="ECO:0000256" key="1">
    <source>
        <dbReference type="ARBA" id="ARBA00006484"/>
    </source>
</evidence>
<keyword evidence="3" id="KW-1185">Reference proteome</keyword>
<sequence length="267" mass="27840">MGSRFDGKVVVVTGAASGIGMGIAGQFAAEGASVVLADIDDINGEEAAKSIRSAGGSAIFARHDVMSEDSWIATIATTKSEFGGINILVNNAGGNRPSRLVDMSFEDWRFQLTLNLDGAFLGMKYVTPVITESGGGSIVNVSSEAGMNPWVDSAAYCAAKAGLKMLTKVAALENAYDKNNVRVNSIHPGIIQTPAWGSLSSLTDDEEGQTDVDKFANLVAPVKYAGKPIDIANGVLFLAHDDNRYITGAELLIDGGQAIAPPNAMTL</sequence>
<name>A0ABP8EIM3_9MICO</name>
<evidence type="ECO:0000313" key="2">
    <source>
        <dbReference type="EMBL" id="GAA4283802.1"/>
    </source>
</evidence>
<dbReference type="EMBL" id="BAABAZ010000004">
    <property type="protein sequence ID" value="GAA4283802.1"/>
    <property type="molecule type" value="Genomic_DNA"/>
</dbReference>
<reference evidence="3" key="1">
    <citation type="journal article" date="2019" name="Int. J. Syst. Evol. Microbiol.">
        <title>The Global Catalogue of Microorganisms (GCM) 10K type strain sequencing project: providing services to taxonomists for standard genome sequencing and annotation.</title>
        <authorList>
            <consortium name="The Broad Institute Genomics Platform"/>
            <consortium name="The Broad Institute Genome Sequencing Center for Infectious Disease"/>
            <person name="Wu L."/>
            <person name="Ma J."/>
        </authorList>
    </citation>
    <scope>NUCLEOTIDE SEQUENCE [LARGE SCALE GENOMIC DNA]</scope>
    <source>
        <strain evidence="3">JCM 17458</strain>
    </source>
</reference>
<comment type="caution">
    <text evidence="2">The sequence shown here is derived from an EMBL/GenBank/DDBJ whole genome shotgun (WGS) entry which is preliminary data.</text>
</comment>
<dbReference type="InterPro" id="IPR050259">
    <property type="entry name" value="SDR"/>
</dbReference>
<comment type="similarity">
    <text evidence="1">Belongs to the short-chain dehydrogenases/reductases (SDR) family.</text>
</comment>
<dbReference type="Pfam" id="PF13561">
    <property type="entry name" value="adh_short_C2"/>
    <property type="match status" value="1"/>
</dbReference>
<dbReference type="PROSITE" id="PS00061">
    <property type="entry name" value="ADH_SHORT"/>
    <property type="match status" value="1"/>
</dbReference>
<proteinExistence type="inferred from homology"/>
<evidence type="ECO:0000313" key="3">
    <source>
        <dbReference type="Proteomes" id="UP001501586"/>
    </source>
</evidence>
<dbReference type="InterPro" id="IPR036291">
    <property type="entry name" value="NAD(P)-bd_dom_sf"/>
</dbReference>
<dbReference type="PRINTS" id="PR00080">
    <property type="entry name" value="SDRFAMILY"/>
</dbReference>
<dbReference type="SUPFAM" id="SSF51735">
    <property type="entry name" value="NAD(P)-binding Rossmann-fold domains"/>
    <property type="match status" value="1"/>
</dbReference>
<dbReference type="PANTHER" id="PTHR42879:SF2">
    <property type="entry name" value="3-OXOACYL-[ACYL-CARRIER-PROTEIN] REDUCTASE FABG"/>
    <property type="match status" value="1"/>
</dbReference>
<protein>
    <submittedName>
        <fullName evidence="2">Glucose 1-dehydrogenase</fullName>
    </submittedName>
</protein>
<dbReference type="RefSeq" id="WP_236863886.1">
    <property type="nucleotide sequence ID" value="NZ_BAABAZ010000004.1"/>
</dbReference>
<gene>
    <name evidence="2" type="ORF">GCM10022261_13330</name>
</gene>
<dbReference type="InterPro" id="IPR020904">
    <property type="entry name" value="Sc_DH/Rdtase_CS"/>
</dbReference>
<accession>A0ABP8EIM3</accession>
<dbReference type="PRINTS" id="PR00081">
    <property type="entry name" value="GDHRDH"/>
</dbReference>
<dbReference type="Proteomes" id="UP001501586">
    <property type="component" value="Unassembled WGS sequence"/>
</dbReference>